<evidence type="ECO:0008006" key="4">
    <source>
        <dbReference type="Google" id="ProtNLM"/>
    </source>
</evidence>
<dbReference type="AlphaFoldDB" id="A0A3P3XGH7"/>
<reference evidence="3" key="1">
    <citation type="submission" date="2017-02" db="EMBL/GenBank/DDBJ databases">
        <authorList>
            <person name="Regsiter A."/>
            <person name="William W."/>
        </authorList>
    </citation>
    <scope>NUCLEOTIDE SEQUENCE</scope>
    <source>
        <strain evidence="3">Bib</strain>
    </source>
</reference>
<gene>
    <name evidence="3" type="ORF">SPIROBIBN47_180012</name>
</gene>
<accession>A0A3P3XGH7</accession>
<name>A0A3P3XGH7_9SPIR</name>
<evidence type="ECO:0000313" key="3">
    <source>
        <dbReference type="EMBL" id="SLM11137.1"/>
    </source>
</evidence>
<dbReference type="Pfam" id="PF13635">
    <property type="entry name" value="DUF4143"/>
    <property type="match status" value="1"/>
</dbReference>
<dbReference type="InterPro" id="IPR041682">
    <property type="entry name" value="AAA_14"/>
</dbReference>
<proteinExistence type="predicted"/>
<organism evidence="3">
    <name type="scientific">uncultured spirochete</name>
    <dbReference type="NCBI Taxonomy" id="156406"/>
    <lineage>
        <taxon>Bacteria</taxon>
        <taxon>Pseudomonadati</taxon>
        <taxon>Spirochaetota</taxon>
        <taxon>Spirochaetia</taxon>
        <taxon>Spirochaetales</taxon>
        <taxon>environmental samples</taxon>
    </lineage>
</organism>
<sequence length="424" mass="48287">MKNRKIGSSILEIADKPGSRILVITGARQTGKTTLARHLFPEYTFLSIEDPVLRSSYANLTALQWKDLYPHAILDEVQKEPRLIESIKSVYDQWEEPRYVLSGSSQLLLLEKVRESLAGRCSIIDLYPLTIPELETESWNDPVADSPFQSMLRFPEEIPARIQSLLPDFRLDPNHARIMHAWNHYVRFGGYPALTNPDMEDEDRYRWLANYVRTYLERDVRDLASFRDLEPFVKLQRVIALQTASLVNHSAIGQQVGLSSKTVQRYLRYLEMSYQVVVLPAWSGNERKRLVKSPKIHMLDYGVLQAVVQKRGSPTGLEFESMVVAELYKQANTILSDARFTYLRTLDGREVDLLIELDAGYLAFEIKTTEHASTADIRHLRDLGDILDKPLLHAFVLSNDPTTKTLAPGMTAVHAAYLLGSETG</sequence>
<dbReference type="EMBL" id="FWDM01000010">
    <property type="protein sequence ID" value="SLM11137.1"/>
    <property type="molecule type" value="Genomic_DNA"/>
</dbReference>
<evidence type="ECO:0000259" key="2">
    <source>
        <dbReference type="Pfam" id="PF13635"/>
    </source>
</evidence>
<dbReference type="PANTHER" id="PTHR43566:SF2">
    <property type="entry name" value="DUF4143 DOMAIN-CONTAINING PROTEIN"/>
    <property type="match status" value="1"/>
</dbReference>
<feature type="domain" description="DUF4143" evidence="2">
    <location>
        <begin position="217"/>
        <end position="368"/>
    </location>
</feature>
<dbReference type="SUPFAM" id="SSF52540">
    <property type="entry name" value="P-loop containing nucleoside triphosphate hydrolases"/>
    <property type="match status" value="1"/>
</dbReference>
<dbReference type="PANTHER" id="PTHR43566">
    <property type="entry name" value="CONSERVED PROTEIN"/>
    <property type="match status" value="1"/>
</dbReference>
<dbReference type="Pfam" id="PF13173">
    <property type="entry name" value="AAA_14"/>
    <property type="match status" value="1"/>
</dbReference>
<dbReference type="InterPro" id="IPR027417">
    <property type="entry name" value="P-loop_NTPase"/>
</dbReference>
<evidence type="ECO:0000259" key="1">
    <source>
        <dbReference type="Pfam" id="PF13173"/>
    </source>
</evidence>
<feature type="domain" description="AAA" evidence="1">
    <location>
        <begin position="20"/>
        <end position="134"/>
    </location>
</feature>
<protein>
    <recommendedName>
        <fullName evidence="4">ATP-binding protein</fullName>
    </recommendedName>
</protein>
<dbReference type="InterPro" id="IPR025420">
    <property type="entry name" value="DUF4143"/>
</dbReference>